<reference evidence="2" key="1">
    <citation type="submission" date="2017-12" db="EMBL/GenBank/DDBJ databases">
        <title>High-resolution comparative analysis of great ape genomes.</title>
        <authorList>
            <person name="Pollen A."/>
            <person name="Hastie A."/>
            <person name="Hormozdiari F."/>
            <person name="Dougherty M."/>
            <person name="Liu R."/>
            <person name="Chaisson M."/>
            <person name="Hoppe E."/>
            <person name="Hill C."/>
            <person name="Pang A."/>
            <person name="Hillier L."/>
            <person name="Baker C."/>
            <person name="Armstrong J."/>
            <person name="Shendure J."/>
            <person name="Paten B."/>
            <person name="Wilson R."/>
            <person name="Chao H."/>
            <person name="Schneider V."/>
            <person name="Ventura M."/>
            <person name="Kronenberg Z."/>
            <person name="Murali S."/>
            <person name="Gordon D."/>
            <person name="Cantsilieris S."/>
            <person name="Munson K."/>
            <person name="Nelson B."/>
            <person name="Raja A."/>
            <person name="Underwood J."/>
            <person name="Diekhans M."/>
            <person name="Fiddes I."/>
            <person name="Haussler D."/>
            <person name="Eichler E."/>
        </authorList>
    </citation>
    <scope>NUCLEOTIDE SEQUENCE [LARGE SCALE GENOMIC DNA]</scope>
    <source>
        <strain evidence="2">Susie</strain>
    </source>
</reference>
<proteinExistence type="predicted"/>
<sequence length="80" mass="8660">MTPPQQPPPLRSEPGALGSAASSYSPLGECWLPPCRRCREASVGLPPRCSPDRGLTGNLVPYPWWQTTWPAAHGFPHPAD</sequence>
<feature type="region of interest" description="Disordered" evidence="1">
    <location>
        <begin position="1"/>
        <end position="23"/>
    </location>
</feature>
<feature type="compositionally biased region" description="Pro residues" evidence="1">
    <location>
        <begin position="1"/>
        <end position="11"/>
    </location>
</feature>
<evidence type="ECO:0000256" key="1">
    <source>
        <dbReference type="SAM" id="MobiDB-lite"/>
    </source>
</evidence>
<name>A0A2J8R931_PONAB</name>
<organism evidence="2">
    <name type="scientific">Pongo abelii</name>
    <name type="common">Sumatran orangutan</name>
    <name type="synonym">Pongo pygmaeus abelii</name>
    <dbReference type="NCBI Taxonomy" id="9601"/>
    <lineage>
        <taxon>Eukaryota</taxon>
        <taxon>Metazoa</taxon>
        <taxon>Chordata</taxon>
        <taxon>Craniata</taxon>
        <taxon>Vertebrata</taxon>
        <taxon>Euteleostomi</taxon>
        <taxon>Mammalia</taxon>
        <taxon>Eutheria</taxon>
        <taxon>Euarchontoglires</taxon>
        <taxon>Primates</taxon>
        <taxon>Haplorrhini</taxon>
        <taxon>Catarrhini</taxon>
        <taxon>Hominidae</taxon>
        <taxon>Pongo</taxon>
    </lineage>
</organism>
<evidence type="ECO:0000313" key="2">
    <source>
        <dbReference type="EMBL" id="PNJ05022.1"/>
    </source>
</evidence>
<dbReference type="EMBL" id="NDHI03003728">
    <property type="protein sequence ID" value="PNJ05022.1"/>
    <property type="molecule type" value="Genomic_DNA"/>
</dbReference>
<gene>
    <name evidence="2" type="ORF">CR201_G0052627</name>
</gene>
<protein>
    <submittedName>
        <fullName evidence="2">UNKL isoform 3</fullName>
    </submittedName>
</protein>
<comment type="caution">
    <text evidence="2">The sequence shown here is derived from an EMBL/GenBank/DDBJ whole genome shotgun (WGS) entry which is preliminary data.</text>
</comment>
<dbReference type="AlphaFoldDB" id="A0A2J8R931"/>
<accession>A0A2J8R931</accession>